<dbReference type="InterPro" id="IPR009057">
    <property type="entry name" value="Homeodomain-like_sf"/>
</dbReference>
<gene>
    <name evidence="4" type="ORF">CSW57_02765</name>
</gene>
<evidence type="ECO:0000256" key="2">
    <source>
        <dbReference type="PROSITE-ProRule" id="PRU00335"/>
    </source>
</evidence>
<sequence>MQHVSTKAGDAPRRRLTPEVRRDEIVRVGARLFGANAYNSVRMEAVAEAAGVSRALMYRYFPDKRALFVAVVTSLSDEMLARTAESIDPDAGAFAQLRTGVLGYLEQYEKHPHAAEAIVLGVGSTDPQLIRRDRHDNERLSELVVGRVCAMLDIDRSDKAVQLLPSVTHAWLAFTNEMIRQWLIDPNLGRDEVADHCAHALLDVCGRIPGLPDHALTLLTDRS</sequence>
<feature type="DNA-binding region" description="H-T-H motif" evidence="2">
    <location>
        <begin position="42"/>
        <end position="61"/>
    </location>
</feature>
<dbReference type="Pfam" id="PF00440">
    <property type="entry name" value="TetR_N"/>
    <property type="match status" value="1"/>
</dbReference>
<proteinExistence type="predicted"/>
<dbReference type="GO" id="GO:0003700">
    <property type="term" value="F:DNA-binding transcription factor activity"/>
    <property type="evidence" value="ECO:0007669"/>
    <property type="project" value="TreeGrafter"/>
</dbReference>
<evidence type="ECO:0000259" key="3">
    <source>
        <dbReference type="PROSITE" id="PS50977"/>
    </source>
</evidence>
<dbReference type="EMBL" id="PEBD01000004">
    <property type="protein sequence ID" value="PHV68189.1"/>
    <property type="molecule type" value="Genomic_DNA"/>
</dbReference>
<dbReference type="Proteomes" id="UP000225108">
    <property type="component" value="Unassembled WGS sequence"/>
</dbReference>
<reference evidence="4 5" key="1">
    <citation type="submission" date="2017-10" db="EMBL/GenBank/DDBJ databases">
        <title>The draft genome sequence of Williamsia sp. BULT 1.1 isolated from the semi-arid grassland soils from South Africa.</title>
        <authorList>
            <person name="Kabwe M.H."/>
            <person name="Govender N."/>
            <person name="Mutseka Lunga P."/>
            <person name="Vikram S."/>
            <person name="Makhalanyane T.P."/>
        </authorList>
    </citation>
    <scope>NUCLEOTIDE SEQUENCE [LARGE SCALE GENOMIC DNA]</scope>
    <source>
        <strain evidence="4 5">BULT 1.1</strain>
    </source>
</reference>
<dbReference type="SUPFAM" id="SSF46689">
    <property type="entry name" value="Homeodomain-like"/>
    <property type="match status" value="1"/>
</dbReference>
<dbReference type="InterPro" id="IPR050109">
    <property type="entry name" value="HTH-type_TetR-like_transc_reg"/>
</dbReference>
<name>A0A2G3PQR1_WILMA</name>
<comment type="caution">
    <text evidence="4">The sequence shown here is derived from an EMBL/GenBank/DDBJ whole genome shotgun (WGS) entry which is preliminary data.</text>
</comment>
<organism evidence="4 5">
    <name type="scientific">Williamsia marianensis</name>
    <dbReference type="NCBI Taxonomy" id="85044"/>
    <lineage>
        <taxon>Bacteria</taxon>
        <taxon>Bacillati</taxon>
        <taxon>Actinomycetota</taxon>
        <taxon>Actinomycetes</taxon>
        <taxon>Mycobacteriales</taxon>
        <taxon>Nocardiaceae</taxon>
        <taxon>Williamsia</taxon>
    </lineage>
</organism>
<dbReference type="AlphaFoldDB" id="A0A2G3PQR1"/>
<dbReference type="PROSITE" id="PS50977">
    <property type="entry name" value="HTH_TETR_2"/>
    <property type="match status" value="1"/>
</dbReference>
<keyword evidence="1 2" id="KW-0238">DNA-binding</keyword>
<evidence type="ECO:0000313" key="4">
    <source>
        <dbReference type="EMBL" id="PHV68189.1"/>
    </source>
</evidence>
<dbReference type="Gene3D" id="1.10.357.10">
    <property type="entry name" value="Tetracycline Repressor, domain 2"/>
    <property type="match status" value="1"/>
</dbReference>
<accession>A0A2G3PQR1</accession>
<dbReference type="InterPro" id="IPR001647">
    <property type="entry name" value="HTH_TetR"/>
</dbReference>
<evidence type="ECO:0000256" key="1">
    <source>
        <dbReference type="ARBA" id="ARBA00023125"/>
    </source>
</evidence>
<dbReference type="PANTHER" id="PTHR30055:SF174">
    <property type="entry name" value="TRANSCRIPTIONAL REGULATORY PROTEIN (PROBABLY TETR-FAMILY)-RELATED"/>
    <property type="match status" value="1"/>
</dbReference>
<evidence type="ECO:0000313" key="5">
    <source>
        <dbReference type="Proteomes" id="UP000225108"/>
    </source>
</evidence>
<protein>
    <submittedName>
        <fullName evidence="4">TetR family transcriptional regulator</fullName>
    </submittedName>
</protein>
<dbReference type="GO" id="GO:0000976">
    <property type="term" value="F:transcription cis-regulatory region binding"/>
    <property type="evidence" value="ECO:0007669"/>
    <property type="project" value="TreeGrafter"/>
</dbReference>
<dbReference type="PRINTS" id="PR00455">
    <property type="entry name" value="HTHTETR"/>
</dbReference>
<dbReference type="PANTHER" id="PTHR30055">
    <property type="entry name" value="HTH-TYPE TRANSCRIPTIONAL REGULATOR RUTR"/>
    <property type="match status" value="1"/>
</dbReference>
<feature type="domain" description="HTH tetR-type" evidence="3">
    <location>
        <begin position="19"/>
        <end position="79"/>
    </location>
</feature>